<proteinExistence type="predicted"/>
<comment type="caution">
    <text evidence="1">The sequence shown here is derived from an EMBL/GenBank/DDBJ whole genome shotgun (WGS) entry which is preliminary data.</text>
</comment>
<accession>A0A090MCK0</accession>
<dbReference type="AlphaFoldDB" id="A0A090MCK0"/>
<name>A0A090MCK0_9HYPO</name>
<organism evidence="1">
    <name type="scientific">Fusarium clavum</name>
    <dbReference type="NCBI Taxonomy" id="2594811"/>
    <lineage>
        <taxon>Eukaryota</taxon>
        <taxon>Fungi</taxon>
        <taxon>Dikarya</taxon>
        <taxon>Ascomycota</taxon>
        <taxon>Pezizomycotina</taxon>
        <taxon>Sordariomycetes</taxon>
        <taxon>Hypocreomycetidae</taxon>
        <taxon>Hypocreales</taxon>
        <taxon>Nectriaceae</taxon>
        <taxon>Fusarium</taxon>
        <taxon>Fusarium incarnatum-equiseti species complex</taxon>
    </lineage>
</organism>
<sequence>MVAEVSLSGGPKALRTGRLRSSLLSIASQPASRDYDPHDPDHRGFAGLDRTRYATTTDFRKFCPPQDCLALTNTPMIDQEFRYLGQPGHYAQFLNNKTVNQVDQEVTAGGLFGVWNCIPGYVRPGTPTERPVSFLDIKTRSLYHLWLDNYAEYLPFQTSNIQVSW</sequence>
<evidence type="ECO:0000313" key="1">
    <source>
        <dbReference type="EMBL" id="CEG04863.1"/>
    </source>
</evidence>
<dbReference type="EMBL" id="CBMI010002244">
    <property type="protein sequence ID" value="CEG04863.1"/>
    <property type="molecule type" value="Genomic_DNA"/>
</dbReference>
<reference evidence="1" key="1">
    <citation type="submission" date="2013-05" db="EMBL/GenBank/DDBJ databases">
        <title>Draft genome sequences of six wheat associated Fusarium spp. isolates.</title>
        <authorList>
            <person name="Moolhuijzen P.M."/>
            <person name="Manners J.M."/>
            <person name="Wilcox S."/>
            <person name="Bellgard M.I."/>
            <person name="Gardiner D.M."/>
        </authorList>
    </citation>
    <scope>NUCLEOTIDE SEQUENCE</scope>
    <source>
        <strain evidence="1">CS3069</strain>
    </source>
</reference>
<protein>
    <submittedName>
        <fullName evidence="1">WGS project CBMI000000000 data, contig CS3069_c002246</fullName>
    </submittedName>
</protein>
<gene>
    <name evidence="1" type="ORF">BN850_0078910</name>
</gene>